<feature type="region of interest" description="Disordered" evidence="1">
    <location>
        <begin position="398"/>
        <end position="418"/>
    </location>
</feature>
<proteinExistence type="predicted"/>
<comment type="caution">
    <text evidence="2">The sequence shown here is derived from an EMBL/GenBank/DDBJ whole genome shotgun (WGS) entry which is preliminary data.</text>
</comment>
<gene>
    <name evidence="2" type="ORF">PsYK624_013550</name>
</gene>
<evidence type="ECO:0000256" key="1">
    <source>
        <dbReference type="SAM" id="MobiDB-lite"/>
    </source>
</evidence>
<feature type="region of interest" description="Disordered" evidence="1">
    <location>
        <begin position="338"/>
        <end position="363"/>
    </location>
</feature>
<dbReference type="OrthoDB" id="3226344at2759"/>
<evidence type="ECO:0000313" key="2">
    <source>
        <dbReference type="EMBL" id="GJE85276.1"/>
    </source>
</evidence>
<name>A0A9P3FZ77_9APHY</name>
<keyword evidence="3" id="KW-1185">Reference proteome</keyword>
<feature type="compositionally biased region" description="Polar residues" evidence="1">
    <location>
        <begin position="235"/>
        <end position="246"/>
    </location>
</feature>
<dbReference type="Pfam" id="PF15365">
    <property type="entry name" value="PNRC"/>
    <property type="match status" value="1"/>
</dbReference>
<evidence type="ECO:0000313" key="3">
    <source>
        <dbReference type="Proteomes" id="UP000703269"/>
    </source>
</evidence>
<dbReference type="Proteomes" id="UP000703269">
    <property type="component" value="Unassembled WGS sequence"/>
</dbReference>
<dbReference type="InterPro" id="IPR028322">
    <property type="entry name" value="PNRC-like_rgn"/>
</dbReference>
<protein>
    <submittedName>
        <fullName evidence="2">Uncharacterized protein</fullName>
    </submittedName>
</protein>
<feature type="compositionally biased region" description="Polar residues" evidence="1">
    <location>
        <begin position="34"/>
        <end position="60"/>
    </location>
</feature>
<dbReference type="AlphaFoldDB" id="A0A9P3FZ77"/>
<sequence>MLAVQKPVTLFSSPQGHFPRPSHSRLPSAPVVIRSTQTPGLLSLSKPAQQHQSRPQSQSGARAARSPKGKQQRPPQPAPAQAQSVEEGKKAKASKPRTAGSDDDSSKPAVASPEKSPRGRRSAKAASKDKPEQSPSTSRTHARRQSHQPSPPPARIPTESETSRASVNPFRAQSSERESASNLFDPFVANSTSDNESSEVAPAASAKDGAKPLSFRAPPQLASRPTGKLAHRRQTGQIHGSPTPTQAMPVRSHGSRGGATLSRSTPNPAPVTPPRRAARRAMVELPLAQWDEFPICDDMTVSSPTTPVRESASGSKHLGATWQQTLFDDAPRTAPLTSTFDYPFAQPAFTTPSPAARRRHHQRVPSEGVFGMSTDEDSSSESADELKNVLSKLTLSGQRSVTDLRRTPSPSTMDGMPAGFYAGSVFQNSPSPEELPVPAFRV</sequence>
<organism evidence="2 3">
    <name type="scientific">Phanerochaete sordida</name>
    <dbReference type="NCBI Taxonomy" id="48140"/>
    <lineage>
        <taxon>Eukaryota</taxon>
        <taxon>Fungi</taxon>
        <taxon>Dikarya</taxon>
        <taxon>Basidiomycota</taxon>
        <taxon>Agaricomycotina</taxon>
        <taxon>Agaricomycetes</taxon>
        <taxon>Polyporales</taxon>
        <taxon>Phanerochaetaceae</taxon>
        <taxon>Phanerochaete</taxon>
    </lineage>
</organism>
<reference evidence="2 3" key="1">
    <citation type="submission" date="2021-08" db="EMBL/GenBank/DDBJ databases">
        <title>Draft Genome Sequence of Phanerochaete sordida strain YK-624.</title>
        <authorList>
            <person name="Mori T."/>
            <person name="Dohra H."/>
            <person name="Suzuki T."/>
            <person name="Kawagishi H."/>
            <person name="Hirai H."/>
        </authorList>
    </citation>
    <scope>NUCLEOTIDE SEQUENCE [LARGE SCALE GENOMIC DNA]</scope>
    <source>
        <strain evidence="2 3">YK-624</strain>
    </source>
</reference>
<dbReference type="GO" id="GO:0016071">
    <property type="term" value="P:mRNA metabolic process"/>
    <property type="evidence" value="ECO:0007669"/>
    <property type="project" value="UniProtKB-ARBA"/>
</dbReference>
<feature type="region of interest" description="Disordered" evidence="1">
    <location>
        <begin position="1"/>
        <end position="282"/>
    </location>
</feature>
<accession>A0A9P3FZ77</accession>
<dbReference type="EMBL" id="BPQB01000002">
    <property type="protein sequence ID" value="GJE85276.1"/>
    <property type="molecule type" value="Genomic_DNA"/>
</dbReference>